<gene>
    <name evidence="3" type="ORF">BBAD15_g4113</name>
</gene>
<dbReference type="eggNOG" id="ENOG502S6BE">
    <property type="taxonomic scope" value="Eukaryota"/>
</dbReference>
<dbReference type="EMBL" id="ANFO01000301">
    <property type="protein sequence ID" value="KGQ10543.1"/>
    <property type="molecule type" value="Genomic_DNA"/>
</dbReference>
<proteinExistence type="predicted"/>
<protein>
    <submittedName>
        <fullName evidence="3">Uncharacterized protein</fullName>
    </submittedName>
</protein>
<dbReference type="OrthoDB" id="4156714at2759"/>
<feature type="coiled-coil region" evidence="1">
    <location>
        <begin position="177"/>
        <end position="211"/>
    </location>
</feature>
<reference evidence="3 4" key="1">
    <citation type="submission" date="2012-10" db="EMBL/GenBank/DDBJ databases">
        <title>Genome sequencing and analysis of entomopathogenic fungi Beauveria bassiana D1-5.</title>
        <authorList>
            <person name="Li Q."/>
            <person name="Wang L."/>
            <person name="Zhang Z."/>
            <person name="Wang Q."/>
            <person name="Ren J."/>
            <person name="Wang M."/>
            <person name="Xu W."/>
            <person name="Wang J."/>
            <person name="Lu Y."/>
            <person name="Du Q."/>
            <person name="Sun Z."/>
        </authorList>
    </citation>
    <scope>NUCLEOTIDE SEQUENCE [LARGE SCALE GENOMIC DNA]</scope>
    <source>
        <strain evidence="3 4">D1-5</strain>
    </source>
</reference>
<comment type="caution">
    <text evidence="3">The sequence shown here is derived from an EMBL/GenBank/DDBJ whole genome shotgun (WGS) entry which is preliminary data.</text>
</comment>
<accession>A0A0A2VSD9</accession>
<evidence type="ECO:0000256" key="2">
    <source>
        <dbReference type="SAM" id="MobiDB-lite"/>
    </source>
</evidence>
<dbReference type="AlphaFoldDB" id="A0A0A2VSD9"/>
<evidence type="ECO:0000313" key="4">
    <source>
        <dbReference type="Proteomes" id="UP000030106"/>
    </source>
</evidence>
<evidence type="ECO:0000256" key="1">
    <source>
        <dbReference type="SAM" id="Coils"/>
    </source>
</evidence>
<sequence length="489" mass="55945">MKERLGSFHAITERIQNSDIKGNYPRKLSLYLVQYRDDVFEEEIGSRDSRPLQFGLQRDPTRSPDENKSVSDTTEKRHQKQSPRRMFDVHFGSIFPIWPSRTPPPPSQPLESPHSEVRVLRDILSKKEEELKALREANDEIERKLNSCRENDHRTQQCIESLKERQLEESSSLRDEIKGYQINIKSSTKIIEKLEAKCAEQTVQLSKAYSNAVSSWAQDVSRDMPDDVVRSTISSFFQGDFFSWCADMCAPEIDWSKDHEKILNICNLVNQAHHYRSGPAHLLFDYAAPDGYSSLVLLQAALAKSLVDTFLRNPYFLVDNGTVLQNIESSFAERSLKESISWRINTVLSLEKTFAFNAEQVDLHLNQFLSTFGVLVQELDKHARDDLADLFNRFSQIALKLWQTPTQIRIIDMANMTNLSFDMSHPHIECEPVVASALGERLNGRPIGVVIRPCILSQSISDSGEQIPPVVWSKALVWVSGEKDPYDME</sequence>
<feature type="compositionally biased region" description="Basic and acidic residues" evidence="2">
    <location>
        <begin position="59"/>
        <end position="76"/>
    </location>
</feature>
<keyword evidence="1" id="KW-0175">Coiled coil</keyword>
<feature type="region of interest" description="Disordered" evidence="2">
    <location>
        <begin position="44"/>
        <end position="85"/>
    </location>
</feature>
<dbReference type="STRING" id="1245745.A0A0A2VSD9"/>
<dbReference type="HOGENOM" id="CLU_622589_0_0_1"/>
<name>A0A0A2VSD9_BEABA</name>
<dbReference type="Proteomes" id="UP000030106">
    <property type="component" value="Unassembled WGS sequence"/>
</dbReference>
<organism evidence="3 4">
    <name type="scientific">Beauveria bassiana D1-5</name>
    <dbReference type="NCBI Taxonomy" id="1245745"/>
    <lineage>
        <taxon>Eukaryota</taxon>
        <taxon>Fungi</taxon>
        <taxon>Dikarya</taxon>
        <taxon>Ascomycota</taxon>
        <taxon>Pezizomycotina</taxon>
        <taxon>Sordariomycetes</taxon>
        <taxon>Hypocreomycetidae</taxon>
        <taxon>Hypocreales</taxon>
        <taxon>Cordycipitaceae</taxon>
        <taxon>Beauveria</taxon>
    </lineage>
</organism>
<feature type="coiled-coil region" evidence="1">
    <location>
        <begin position="117"/>
        <end position="151"/>
    </location>
</feature>
<evidence type="ECO:0000313" key="3">
    <source>
        <dbReference type="EMBL" id="KGQ10543.1"/>
    </source>
</evidence>